<accession>A0ABP1QGS4</accession>
<protein>
    <recommendedName>
        <fullName evidence="11">Prominin-like protein</fullName>
    </recommendedName>
</protein>
<evidence type="ECO:0000256" key="7">
    <source>
        <dbReference type="SAM" id="MobiDB-lite"/>
    </source>
</evidence>
<feature type="region of interest" description="Disordered" evidence="7">
    <location>
        <begin position="974"/>
        <end position="998"/>
    </location>
</feature>
<proteinExistence type="inferred from homology"/>
<dbReference type="InterPro" id="IPR008795">
    <property type="entry name" value="Prominin"/>
</dbReference>
<evidence type="ECO:0000313" key="9">
    <source>
        <dbReference type="EMBL" id="CAL8102690.1"/>
    </source>
</evidence>
<feature type="transmembrane region" description="Helical" evidence="8">
    <location>
        <begin position="108"/>
        <end position="130"/>
    </location>
</feature>
<comment type="similarity">
    <text evidence="2">Belongs to the prominin family.</text>
</comment>
<feature type="transmembrane region" description="Helical" evidence="8">
    <location>
        <begin position="171"/>
        <end position="193"/>
    </location>
</feature>
<dbReference type="PANTHER" id="PTHR22730">
    <property type="entry name" value="PROMININ PROM PROTEIN"/>
    <property type="match status" value="1"/>
</dbReference>
<comment type="subcellular location">
    <subcellularLocation>
        <location evidence="1">Membrane</location>
        <topology evidence="1">Multi-pass membrane protein</topology>
    </subcellularLocation>
</comment>
<dbReference type="PANTHER" id="PTHR22730:SF1">
    <property type="entry name" value="PROMININ-LIKE PROTEIN"/>
    <property type="match status" value="1"/>
</dbReference>
<reference evidence="9 10" key="1">
    <citation type="submission" date="2024-08" db="EMBL/GenBank/DDBJ databases">
        <authorList>
            <person name="Cucini C."/>
            <person name="Frati F."/>
        </authorList>
    </citation>
    <scope>NUCLEOTIDE SEQUENCE [LARGE SCALE GENOMIC DNA]</scope>
</reference>
<feature type="transmembrane region" description="Helical" evidence="8">
    <location>
        <begin position="796"/>
        <end position="819"/>
    </location>
</feature>
<evidence type="ECO:0008006" key="11">
    <source>
        <dbReference type="Google" id="ProtNLM"/>
    </source>
</evidence>
<evidence type="ECO:0000256" key="8">
    <source>
        <dbReference type="SAM" id="Phobius"/>
    </source>
</evidence>
<gene>
    <name evidence="9" type="ORF">ODALV1_LOCUS11217</name>
</gene>
<dbReference type="Pfam" id="PF05478">
    <property type="entry name" value="Prominin"/>
    <property type="match status" value="1"/>
</dbReference>
<feature type="compositionally biased region" description="Low complexity" evidence="7">
    <location>
        <begin position="978"/>
        <end position="990"/>
    </location>
</feature>
<evidence type="ECO:0000256" key="2">
    <source>
        <dbReference type="ARBA" id="ARBA00006058"/>
    </source>
</evidence>
<feature type="transmembrane region" description="Helical" evidence="8">
    <location>
        <begin position="485"/>
        <end position="510"/>
    </location>
</feature>
<feature type="transmembrane region" description="Helical" evidence="8">
    <location>
        <begin position="438"/>
        <end position="464"/>
    </location>
</feature>
<evidence type="ECO:0000256" key="1">
    <source>
        <dbReference type="ARBA" id="ARBA00004141"/>
    </source>
</evidence>
<feature type="region of interest" description="Disordered" evidence="7">
    <location>
        <begin position="942"/>
        <end position="962"/>
    </location>
</feature>
<keyword evidence="5 8" id="KW-0472">Membrane</keyword>
<feature type="compositionally biased region" description="Low complexity" evidence="7">
    <location>
        <begin position="898"/>
        <end position="908"/>
    </location>
</feature>
<evidence type="ECO:0000256" key="3">
    <source>
        <dbReference type="ARBA" id="ARBA00022692"/>
    </source>
</evidence>
<evidence type="ECO:0000256" key="5">
    <source>
        <dbReference type="ARBA" id="ARBA00023136"/>
    </source>
</evidence>
<feature type="compositionally biased region" description="Polar residues" evidence="7">
    <location>
        <begin position="909"/>
        <end position="919"/>
    </location>
</feature>
<feature type="region of interest" description="Disordered" evidence="7">
    <location>
        <begin position="1010"/>
        <end position="1036"/>
    </location>
</feature>
<feature type="region of interest" description="Disordered" evidence="7">
    <location>
        <begin position="1"/>
        <end position="22"/>
    </location>
</feature>
<keyword evidence="6" id="KW-0325">Glycoprotein</keyword>
<dbReference type="Proteomes" id="UP001642540">
    <property type="component" value="Unassembled WGS sequence"/>
</dbReference>
<evidence type="ECO:0000256" key="4">
    <source>
        <dbReference type="ARBA" id="ARBA00022989"/>
    </source>
</evidence>
<dbReference type="EMBL" id="CAXLJM020000034">
    <property type="protein sequence ID" value="CAL8102690.1"/>
    <property type="molecule type" value="Genomic_DNA"/>
</dbReference>
<comment type="caution">
    <text evidence="9">The sequence shown here is derived from an EMBL/GenBank/DDBJ whole genome shotgun (WGS) entry which is preliminary data.</text>
</comment>
<keyword evidence="10" id="KW-1185">Reference proteome</keyword>
<feature type="region of interest" description="Disordered" evidence="7">
    <location>
        <begin position="850"/>
        <end position="922"/>
    </location>
</feature>
<evidence type="ECO:0000256" key="6">
    <source>
        <dbReference type="ARBA" id="ARBA00023180"/>
    </source>
</evidence>
<keyword evidence="3 8" id="KW-0812">Transmembrane</keyword>
<organism evidence="9 10">
    <name type="scientific">Orchesella dallaii</name>
    <dbReference type="NCBI Taxonomy" id="48710"/>
    <lineage>
        <taxon>Eukaryota</taxon>
        <taxon>Metazoa</taxon>
        <taxon>Ecdysozoa</taxon>
        <taxon>Arthropoda</taxon>
        <taxon>Hexapoda</taxon>
        <taxon>Collembola</taxon>
        <taxon>Entomobryomorpha</taxon>
        <taxon>Entomobryoidea</taxon>
        <taxon>Orchesellidae</taxon>
        <taxon>Orchesellinae</taxon>
        <taxon>Orchesella</taxon>
    </lineage>
</organism>
<keyword evidence="4 8" id="KW-1133">Transmembrane helix</keyword>
<name>A0ABP1QGS4_9HEXA</name>
<evidence type="ECO:0000313" key="10">
    <source>
        <dbReference type="Proteomes" id="UP001642540"/>
    </source>
</evidence>
<sequence>METDVSDGMMASGEGSAETSSMMGNTLTQPAIDFLLPNMSDNPWRSSYEFNAAGMQVVYLISNLTLHAIFPTYDQYLEYGINYRNYTDLLDISRVDWEDLVWKNKGPLGVFLGGIVFIVILSLWGIGWCFAKCCCGDDGCCKGCCGKGDAAEDLMAAKLERKRDKCKRTGCGILFATLVVVFMFGLVCCFVTNEQMRISVERMPEDVDNSLADLDIYLNTTERQINALFKDNYDLLSVTLNHILDQSGEIIKNGLSRKTGAQALNNLTDIVDTVEEVQNNVRNVERVSKSLKDKADQLQAGLTDSKNRLIFLLEQCETERCVDLKNLPEIRSLRVQNDFQNLPNMTDVLRELGQLLGTDVRRSIEDGKRAFNQLGIRIKNEVEPVLPEIKATIDDTGKELANVAKTLSHSISLVPVDEYRDDVRDSEVYIKKYAPYRYYAVLGVCITLAFIFTLLTLGIFIGFCGRQPGSEYSNECCSRKTGSSFLNCGIFFMFLTGGILMVVALAHFVAAGGLTQVVCEAINDADNRTEDVFRLPRLVNREHNYIAPPFTDIIRECQHGASAYTALRLSTVYDIDNITALADRFKHKARHLANQVTLPDEATEGIVFLTPEAKQQLMRFSRSKINKVKFDDFASQLEDSIVSVDLRELIGRFNITIEDPETSRMSNEVRSRLQNEVLILESLQDKLLTPMLADVRNAVDSLRFLFKQQKQLAAKVEGVAEAAERAQQSLHNSGATQQVRELANEFESEFVRHVEDYANFTYKSIRDNVGQCQPLYNSFNATTTTFCHKIGSPLGAFWFSLSGLLVLFIPLIIVAISLARLYRKFRYAGYESETYYSAYGDGDTIPLSMNANGGARRHKRTREPSHSGGSRFPSRFEDTSQNPDEMRLPFNLGQQPRSSTSSNSQSTSVAVPSRSTRTNLRFVDTDLPHDLANREVKYRGVGLGDSSMSDDDAESTPPPPYSAVVQSKAVETVPLTSAPPDSSSLGDGSSNTEGADHLYEYEAWGSQLVFNNHHTPPTSGEYERPPPYYYPGPAQQ</sequence>